<evidence type="ECO:0000256" key="1">
    <source>
        <dbReference type="ARBA" id="ARBA00009986"/>
    </source>
</evidence>
<dbReference type="Pfam" id="PF00171">
    <property type="entry name" value="Aldedh"/>
    <property type="match status" value="1"/>
</dbReference>
<organism evidence="4">
    <name type="scientific">Sulfurihydrogenibium azorense</name>
    <dbReference type="NCBI Taxonomy" id="309806"/>
    <lineage>
        <taxon>Bacteria</taxon>
        <taxon>Pseudomonadati</taxon>
        <taxon>Aquificota</taxon>
        <taxon>Aquificia</taxon>
        <taxon>Aquificales</taxon>
        <taxon>Hydrogenothermaceae</taxon>
        <taxon>Sulfurihydrogenibium</taxon>
    </lineage>
</organism>
<dbReference type="InterPro" id="IPR016163">
    <property type="entry name" value="Ald_DH_C"/>
</dbReference>
<dbReference type="InterPro" id="IPR016162">
    <property type="entry name" value="Ald_DH_N"/>
</dbReference>
<dbReference type="Proteomes" id="UP000885621">
    <property type="component" value="Unassembled WGS sequence"/>
</dbReference>
<gene>
    <name evidence="4" type="ORF">ENO34_03835</name>
</gene>
<protein>
    <submittedName>
        <fullName evidence="4">Aldehyde dehydrogenase family protein</fullName>
    </submittedName>
</protein>
<evidence type="ECO:0000256" key="2">
    <source>
        <dbReference type="ARBA" id="ARBA00023002"/>
    </source>
</evidence>
<dbReference type="AlphaFoldDB" id="A0A832DEU8"/>
<dbReference type="PANTHER" id="PTHR42991">
    <property type="entry name" value="ALDEHYDE DEHYDROGENASE"/>
    <property type="match status" value="1"/>
</dbReference>
<comment type="caution">
    <text evidence="4">The sequence shown here is derived from an EMBL/GenBank/DDBJ whole genome shotgun (WGS) entry which is preliminary data.</text>
</comment>
<keyword evidence="2" id="KW-0560">Oxidoreductase</keyword>
<dbReference type="InterPro" id="IPR015590">
    <property type="entry name" value="Aldehyde_DH_dom"/>
</dbReference>
<proteinExistence type="inferred from homology"/>
<dbReference type="EMBL" id="DSFC01000221">
    <property type="protein sequence ID" value="HEV09512.1"/>
    <property type="molecule type" value="Genomic_DNA"/>
</dbReference>
<dbReference type="SUPFAM" id="SSF53720">
    <property type="entry name" value="ALDH-like"/>
    <property type="match status" value="1"/>
</dbReference>
<feature type="non-terminal residue" evidence="4">
    <location>
        <position position="469"/>
    </location>
</feature>
<dbReference type="Gene3D" id="3.40.309.10">
    <property type="entry name" value="Aldehyde Dehydrogenase, Chain A, domain 2"/>
    <property type="match status" value="1"/>
</dbReference>
<reference evidence="4" key="1">
    <citation type="journal article" date="2020" name="mSystems">
        <title>Genome- and Community-Level Interaction Insights into Carbon Utilization and Element Cycling Functions of Hydrothermarchaeota in Hydrothermal Sediment.</title>
        <authorList>
            <person name="Zhou Z."/>
            <person name="Liu Y."/>
            <person name="Xu W."/>
            <person name="Pan J."/>
            <person name="Luo Z.H."/>
            <person name="Li M."/>
        </authorList>
    </citation>
    <scope>NUCLEOTIDE SEQUENCE [LARGE SCALE GENOMIC DNA]</scope>
    <source>
        <strain evidence="4">SpSt-1257</strain>
    </source>
</reference>
<evidence type="ECO:0000259" key="3">
    <source>
        <dbReference type="Pfam" id="PF00171"/>
    </source>
</evidence>
<dbReference type="InterPro" id="IPR051020">
    <property type="entry name" value="ALDH-related_metabolic_enz"/>
</dbReference>
<dbReference type="Gene3D" id="3.40.605.10">
    <property type="entry name" value="Aldehyde Dehydrogenase, Chain A, domain 1"/>
    <property type="match status" value="1"/>
</dbReference>
<dbReference type="FunFam" id="3.40.605.10:FF:000007">
    <property type="entry name" value="NAD/NADP-dependent betaine aldehyde dehydrogenase"/>
    <property type="match status" value="1"/>
</dbReference>
<dbReference type="CDD" id="cd07149">
    <property type="entry name" value="ALDH_y4uC"/>
    <property type="match status" value="1"/>
</dbReference>
<comment type="similarity">
    <text evidence="1">Belongs to the aldehyde dehydrogenase family.</text>
</comment>
<dbReference type="InterPro" id="IPR016161">
    <property type="entry name" value="Ald_DH/histidinol_DH"/>
</dbReference>
<accession>A0A832DEU8</accession>
<name>A0A832DEU8_9AQUI</name>
<evidence type="ECO:0000313" key="4">
    <source>
        <dbReference type="EMBL" id="HEV09512.1"/>
    </source>
</evidence>
<dbReference type="GO" id="GO:0008911">
    <property type="term" value="F:lactaldehyde dehydrogenase (NAD+) activity"/>
    <property type="evidence" value="ECO:0007669"/>
    <property type="project" value="TreeGrafter"/>
</dbReference>
<dbReference type="PANTHER" id="PTHR42991:SF1">
    <property type="entry name" value="ALDEHYDE DEHYDROGENASE"/>
    <property type="match status" value="1"/>
</dbReference>
<sequence>MIKLPMIIGGKEIFKDEVIDVIYPYNQQKIGEAPKGSVDDVYKAVEKAKVGLLKLKKLTAYEKYKILMKVAELLAERKEEFARTITLETGKTIKEARVEVDRAINTITFSAEEAKRIGGEVVHFDASPNGKGKKGFYFRVPAGIVSAITPFNFPVNLTAHKIAPSIAAGCPFILKPSEKTPLSPIMLCKLFLEAGVPEEAVSVIPGFADVGQAMTTHPDVRVVSFTGSLKVGEIIAKQAGLKKIVMELGSNSAVIVDEDANLELAAKKSVLGGFALAGQVCISVQRVFVHKNVADEFEKLLKEEASKLKYGDPMEEDTDVGPVISINEVDRIQTWISEALQKGAKLEVGGVAEKTIVKPTIVSDVPEDSKLFYEEAFAPVVTVRRFENIDEAISLVNKTNYGLQVGLFTNNLKHAWKVIEEVEVGGVMINDIPTFRADNMPYGGVKGSGIGREGPKFAIEDYTEIKVVS</sequence>
<feature type="domain" description="Aldehyde dehydrogenase" evidence="3">
    <location>
        <begin position="17"/>
        <end position="468"/>
    </location>
</feature>